<dbReference type="AlphaFoldDB" id="A0A4Y9SJT0"/>
<accession>A0A4Y9SJT0</accession>
<dbReference type="Proteomes" id="UP000298438">
    <property type="component" value="Unassembled WGS sequence"/>
</dbReference>
<reference evidence="2 3" key="1">
    <citation type="submission" date="2019-03" db="EMBL/GenBank/DDBJ databases">
        <title>Draft Genome Sequence of Massilia arenosa sp. nov., a Novel Massilia Species Isolated from a Sandy-loam Maize Soil.</title>
        <authorList>
            <person name="Raths R."/>
            <person name="Peta V."/>
            <person name="Bucking H."/>
        </authorList>
    </citation>
    <scope>NUCLEOTIDE SEQUENCE [LARGE SCALE GENOMIC DNA]</scope>
    <source>
        <strain evidence="2 3">MC02</strain>
    </source>
</reference>
<organism evidence="2 3">
    <name type="scientific">Zemynaea arenosa</name>
    <dbReference type="NCBI Taxonomy" id="2561931"/>
    <lineage>
        <taxon>Bacteria</taxon>
        <taxon>Pseudomonadati</taxon>
        <taxon>Pseudomonadota</taxon>
        <taxon>Betaproteobacteria</taxon>
        <taxon>Burkholderiales</taxon>
        <taxon>Oxalobacteraceae</taxon>
        <taxon>Telluria group</taxon>
        <taxon>Zemynaea</taxon>
    </lineage>
</organism>
<dbReference type="EMBL" id="SPVF01000063">
    <property type="protein sequence ID" value="TFW26592.1"/>
    <property type="molecule type" value="Genomic_DNA"/>
</dbReference>
<feature type="signal peptide" evidence="1">
    <location>
        <begin position="1"/>
        <end position="24"/>
    </location>
</feature>
<name>A0A4Y9SJT0_9BURK</name>
<evidence type="ECO:0008006" key="4">
    <source>
        <dbReference type="Google" id="ProtNLM"/>
    </source>
</evidence>
<gene>
    <name evidence="2" type="ORF">E4L96_04235</name>
</gene>
<dbReference type="OrthoDB" id="7596867at2"/>
<keyword evidence="3" id="KW-1185">Reference proteome</keyword>
<protein>
    <recommendedName>
        <fullName evidence="4">DUF4384 domain-containing protein</fullName>
    </recommendedName>
</protein>
<comment type="caution">
    <text evidence="2">The sequence shown here is derived from an EMBL/GenBank/DDBJ whole genome shotgun (WGS) entry which is preliminary data.</text>
</comment>
<keyword evidence="1" id="KW-0732">Signal</keyword>
<evidence type="ECO:0000313" key="3">
    <source>
        <dbReference type="Proteomes" id="UP000298438"/>
    </source>
</evidence>
<dbReference type="RefSeq" id="WP_135205980.1">
    <property type="nucleotide sequence ID" value="NZ_SPVF01000063.1"/>
</dbReference>
<sequence length="191" mass="20274">MSLKRAAAQLVLASAALLSLAAHAQSFTAGTYMLQGGSYTIQIERQSDSELVVVEPNKRSVYARKSPGVYTFYNPNTSTLYGIRVIDATTVEAFKPERPDAAPSRLVLMSSGSTGGASAADTDKYEKLAEKYSALIESDPANVQSWVACSGVALKRANSTKAEADAYATQMASMLKQMDAASSPCPEVIAF</sequence>
<proteinExistence type="predicted"/>
<feature type="chain" id="PRO_5021281315" description="DUF4384 domain-containing protein" evidence="1">
    <location>
        <begin position="25"/>
        <end position="191"/>
    </location>
</feature>
<evidence type="ECO:0000256" key="1">
    <source>
        <dbReference type="SAM" id="SignalP"/>
    </source>
</evidence>
<evidence type="ECO:0000313" key="2">
    <source>
        <dbReference type="EMBL" id="TFW26592.1"/>
    </source>
</evidence>